<organism evidence="2 3">
    <name type="scientific">Paenibacillus septentrionalis</name>
    <dbReference type="NCBI Taxonomy" id="429342"/>
    <lineage>
        <taxon>Bacteria</taxon>
        <taxon>Bacillati</taxon>
        <taxon>Bacillota</taxon>
        <taxon>Bacilli</taxon>
        <taxon>Bacillales</taxon>
        <taxon>Paenibacillaceae</taxon>
        <taxon>Paenibacillus</taxon>
    </lineage>
</organism>
<sequence>MIHVYLDDFRHCPEGFVLAKNAEECKLLIDLEDIDILSLDFDLGWNEPTGYEVVQHLIQTARFPRCIYLHTSSMYGRQQMYDALRQVLPATYELYARPMNRDELEKLAKRKKAKEEHYE</sequence>
<evidence type="ECO:0000313" key="3">
    <source>
        <dbReference type="Proteomes" id="UP001596233"/>
    </source>
</evidence>
<dbReference type="EMBL" id="JBHSTE010000002">
    <property type="protein sequence ID" value="MFC6332150.1"/>
    <property type="molecule type" value="Genomic_DNA"/>
</dbReference>
<proteinExistence type="predicted"/>
<evidence type="ECO:0000313" key="2">
    <source>
        <dbReference type="EMBL" id="MFC6332150.1"/>
    </source>
</evidence>
<evidence type="ECO:0000259" key="1">
    <source>
        <dbReference type="Pfam" id="PF20274"/>
    </source>
</evidence>
<dbReference type="RefSeq" id="WP_379232209.1">
    <property type="nucleotide sequence ID" value="NZ_JBHSTE010000002.1"/>
</dbReference>
<dbReference type="InterPro" id="IPR046909">
    <property type="entry name" value="cREC_REC"/>
</dbReference>
<reference evidence="3" key="1">
    <citation type="journal article" date="2019" name="Int. J. Syst. Evol. Microbiol.">
        <title>The Global Catalogue of Microorganisms (GCM) 10K type strain sequencing project: providing services to taxonomists for standard genome sequencing and annotation.</title>
        <authorList>
            <consortium name="The Broad Institute Genomics Platform"/>
            <consortium name="The Broad Institute Genome Sequencing Center for Infectious Disease"/>
            <person name="Wu L."/>
            <person name="Ma J."/>
        </authorList>
    </citation>
    <scope>NUCLEOTIDE SEQUENCE [LARGE SCALE GENOMIC DNA]</scope>
    <source>
        <strain evidence="3">PCU 280</strain>
    </source>
</reference>
<name>A0ABW1V473_9BACL</name>
<comment type="caution">
    <text evidence="2">The sequence shown here is derived from an EMBL/GenBank/DDBJ whole genome shotgun (WGS) entry which is preliminary data.</text>
</comment>
<accession>A0ABW1V473</accession>
<protein>
    <submittedName>
        <fullName evidence="2">Cyclic-phosphate processing receiver domain-containing protein</fullName>
    </submittedName>
</protein>
<keyword evidence="3" id="KW-1185">Reference proteome</keyword>
<feature type="domain" description="Cyclic-phosphate processing Receiver" evidence="1">
    <location>
        <begin position="2"/>
        <end position="86"/>
    </location>
</feature>
<dbReference type="Pfam" id="PF20274">
    <property type="entry name" value="cREC_REC"/>
    <property type="match status" value="1"/>
</dbReference>
<gene>
    <name evidence="2" type="ORF">ACFP56_05905</name>
</gene>
<dbReference type="Proteomes" id="UP001596233">
    <property type="component" value="Unassembled WGS sequence"/>
</dbReference>